<dbReference type="EMBL" id="UYSU01044583">
    <property type="protein sequence ID" value="VDM04889.1"/>
    <property type="molecule type" value="Genomic_DNA"/>
</dbReference>
<organism evidence="3">
    <name type="scientific">Schistocephalus solidus</name>
    <name type="common">Tapeworm</name>
    <dbReference type="NCBI Taxonomy" id="70667"/>
    <lineage>
        <taxon>Eukaryota</taxon>
        <taxon>Metazoa</taxon>
        <taxon>Spiralia</taxon>
        <taxon>Lophotrochozoa</taxon>
        <taxon>Platyhelminthes</taxon>
        <taxon>Cestoda</taxon>
        <taxon>Eucestoda</taxon>
        <taxon>Diphyllobothriidea</taxon>
        <taxon>Diphyllobothriidae</taxon>
        <taxon>Schistocephalus</taxon>
    </lineage>
</organism>
<evidence type="ECO:0000313" key="3">
    <source>
        <dbReference type="WBParaSite" id="SSLN_0001920001-mRNA-1"/>
    </source>
</evidence>
<dbReference type="OrthoDB" id="6310407at2759"/>
<gene>
    <name evidence="1" type="ORF">SSLN_LOCUS18503</name>
</gene>
<evidence type="ECO:0000313" key="1">
    <source>
        <dbReference type="EMBL" id="VDM04889.1"/>
    </source>
</evidence>
<evidence type="ECO:0000313" key="2">
    <source>
        <dbReference type="Proteomes" id="UP000275846"/>
    </source>
</evidence>
<accession>A0A183TPV5</accession>
<sequence>MDNIIVDFDASGESAAQVRDCIHRFQLGAIDIDVSCGVEGIGRWLMHQNRFLRVDAKSEVVIGGSEEVYAPSNFLFCRCIECTVVSEEMFVDGGCSGPNARHNYVVKLTHHARESLRTDEFLRDFPQPVAIHNVKDFRQDHEVSVEVNPQVLALLLQLASAEDHVDFSSGLSEAIVAFREQSLLQVMPPITG</sequence>
<dbReference type="WBParaSite" id="SSLN_0001920001-mRNA-1">
    <property type="protein sequence ID" value="SSLN_0001920001-mRNA-1"/>
    <property type="gene ID" value="SSLN_0001920001"/>
</dbReference>
<dbReference type="Proteomes" id="UP000275846">
    <property type="component" value="Unassembled WGS sequence"/>
</dbReference>
<reference evidence="1 2" key="2">
    <citation type="submission" date="2018-11" db="EMBL/GenBank/DDBJ databases">
        <authorList>
            <consortium name="Pathogen Informatics"/>
        </authorList>
    </citation>
    <scope>NUCLEOTIDE SEQUENCE [LARGE SCALE GENOMIC DNA]</scope>
    <source>
        <strain evidence="1 2">NST_G2</strain>
    </source>
</reference>
<keyword evidence="2" id="KW-1185">Reference proteome</keyword>
<dbReference type="AlphaFoldDB" id="A0A183TPV5"/>
<reference evidence="3" key="1">
    <citation type="submission" date="2016-06" db="UniProtKB">
        <authorList>
            <consortium name="WormBaseParasite"/>
        </authorList>
    </citation>
    <scope>IDENTIFICATION</scope>
</reference>
<name>A0A183TPV5_SCHSO</name>
<proteinExistence type="predicted"/>
<protein>
    <submittedName>
        <fullName evidence="3">ThiF domain-containing protein</fullName>
    </submittedName>
</protein>